<dbReference type="InterPro" id="IPR051628">
    <property type="entry name" value="LUBAC_E3_Ligases"/>
</dbReference>
<dbReference type="Pfam" id="PF26191">
    <property type="entry name" value="RING-HC_RBR_RNF216"/>
    <property type="match status" value="1"/>
</dbReference>
<keyword evidence="3" id="KW-0863">Zinc-finger</keyword>
<keyword evidence="8" id="KW-1185">Reference proteome</keyword>
<evidence type="ECO:0000256" key="5">
    <source>
        <dbReference type="ARBA" id="ARBA00022833"/>
    </source>
</evidence>
<sequence length="118" mass="13214">MFSHQTVDKPGDVSVSEDLFQDTDATIECGCCYDDCRFEDMVQCSDGHLFCRKCVENYTRESVFGQGKANLVCMTDSCDATFPKSQLEVALPVDLLSQFESRMQEEAINMAAMADLVR</sequence>
<keyword evidence="5" id="KW-0862">Zinc</keyword>
<dbReference type="InterPro" id="IPR047544">
    <property type="entry name" value="RING-HC_RBR_RNF216"/>
</dbReference>
<dbReference type="SUPFAM" id="SSF57850">
    <property type="entry name" value="RING/U-box"/>
    <property type="match status" value="1"/>
</dbReference>
<evidence type="ECO:0000259" key="6">
    <source>
        <dbReference type="Pfam" id="PF26191"/>
    </source>
</evidence>
<keyword evidence="2" id="KW-0479">Metal-binding</keyword>
<proteinExistence type="predicted"/>
<gene>
    <name evidence="7" type="ORF">NP493_919g01068</name>
</gene>
<dbReference type="GO" id="GO:0008270">
    <property type="term" value="F:zinc ion binding"/>
    <property type="evidence" value="ECO:0007669"/>
    <property type="project" value="UniProtKB-KW"/>
</dbReference>
<dbReference type="PANTHER" id="PTHR22770">
    <property type="entry name" value="UBIQUITIN CONJUGATING ENZYME 7 INTERACTING PROTEIN-RELATED"/>
    <property type="match status" value="1"/>
</dbReference>
<dbReference type="CDD" id="cd16630">
    <property type="entry name" value="RING-HC_RBR_RNF216"/>
    <property type="match status" value="1"/>
</dbReference>
<evidence type="ECO:0000313" key="8">
    <source>
        <dbReference type="Proteomes" id="UP001209878"/>
    </source>
</evidence>
<dbReference type="EMBL" id="JAODUO010000917">
    <property type="protein sequence ID" value="KAK2172930.1"/>
    <property type="molecule type" value="Genomic_DNA"/>
</dbReference>
<dbReference type="InterPro" id="IPR013083">
    <property type="entry name" value="Znf_RING/FYVE/PHD"/>
</dbReference>
<feature type="domain" description="E3 ubiquitin-protein ligase RNF216 RING finger HC subclass" evidence="6">
    <location>
        <begin position="25"/>
        <end position="108"/>
    </location>
</feature>
<evidence type="ECO:0000256" key="1">
    <source>
        <dbReference type="ARBA" id="ARBA00004906"/>
    </source>
</evidence>
<evidence type="ECO:0000313" key="7">
    <source>
        <dbReference type="EMBL" id="KAK2172930.1"/>
    </source>
</evidence>
<evidence type="ECO:0000256" key="3">
    <source>
        <dbReference type="ARBA" id="ARBA00022771"/>
    </source>
</evidence>
<comment type="pathway">
    <text evidence="1">Protein modification; protein ubiquitination.</text>
</comment>
<dbReference type="Proteomes" id="UP001209878">
    <property type="component" value="Unassembled WGS sequence"/>
</dbReference>
<accession>A0AAD9NK30</accession>
<evidence type="ECO:0000256" key="2">
    <source>
        <dbReference type="ARBA" id="ARBA00022723"/>
    </source>
</evidence>
<name>A0AAD9NK30_RIDPI</name>
<evidence type="ECO:0000256" key="4">
    <source>
        <dbReference type="ARBA" id="ARBA00022786"/>
    </source>
</evidence>
<keyword evidence="4" id="KW-0833">Ubl conjugation pathway</keyword>
<dbReference type="Gene3D" id="3.30.40.10">
    <property type="entry name" value="Zinc/RING finger domain, C3HC4 (zinc finger)"/>
    <property type="match status" value="1"/>
</dbReference>
<dbReference type="AlphaFoldDB" id="A0AAD9NK30"/>
<reference evidence="7" key="1">
    <citation type="journal article" date="2023" name="Mol. Biol. Evol.">
        <title>Third-Generation Sequencing Reveals the Adaptive Role of the Epigenome in Three Deep-Sea Polychaetes.</title>
        <authorList>
            <person name="Perez M."/>
            <person name="Aroh O."/>
            <person name="Sun Y."/>
            <person name="Lan Y."/>
            <person name="Juniper S.K."/>
            <person name="Young C.R."/>
            <person name="Angers B."/>
            <person name="Qian P.Y."/>
        </authorList>
    </citation>
    <scope>NUCLEOTIDE SEQUENCE</scope>
    <source>
        <strain evidence="7">R07B-5</strain>
    </source>
</reference>
<protein>
    <recommendedName>
        <fullName evidence="6">E3 ubiquitin-protein ligase RNF216 RING finger HC subclass domain-containing protein</fullName>
    </recommendedName>
</protein>
<organism evidence="7 8">
    <name type="scientific">Ridgeia piscesae</name>
    <name type="common">Tubeworm</name>
    <dbReference type="NCBI Taxonomy" id="27915"/>
    <lineage>
        <taxon>Eukaryota</taxon>
        <taxon>Metazoa</taxon>
        <taxon>Spiralia</taxon>
        <taxon>Lophotrochozoa</taxon>
        <taxon>Annelida</taxon>
        <taxon>Polychaeta</taxon>
        <taxon>Sedentaria</taxon>
        <taxon>Canalipalpata</taxon>
        <taxon>Sabellida</taxon>
        <taxon>Siboglinidae</taxon>
        <taxon>Ridgeia</taxon>
    </lineage>
</organism>
<dbReference type="PANTHER" id="PTHR22770:SF47">
    <property type="entry name" value="E3 UBIQUITIN-PROTEIN LIGASE RNF216"/>
    <property type="match status" value="1"/>
</dbReference>
<comment type="caution">
    <text evidence="7">The sequence shown here is derived from an EMBL/GenBank/DDBJ whole genome shotgun (WGS) entry which is preliminary data.</text>
</comment>